<dbReference type="RefSeq" id="WP_117878425.1">
    <property type="nucleotide sequence ID" value="NZ_QRVP01000005.1"/>
</dbReference>
<evidence type="ECO:0000313" key="3">
    <source>
        <dbReference type="Proteomes" id="UP000285283"/>
    </source>
</evidence>
<dbReference type="Pfam" id="PF12728">
    <property type="entry name" value="HTH_17"/>
    <property type="match status" value="1"/>
</dbReference>
<dbReference type="NCBIfam" id="TIGR01764">
    <property type="entry name" value="excise"/>
    <property type="match status" value="1"/>
</dbReference>
<proteinExistence type="predicted"/>
<evidence type="ECO:0000259" key="1">
    <source>
        <dbReference type="Pfam" id="PF12728"/>
    </source>
</evidence>
<reference evidence="2 3" key="1">
    <citation type="submission" date="2018-08" db="EMBL/GenBank/DDBJ databases">
        <title>A genome reference for cultivated species of the human gut microbiota.</title>
        <authorList>
            <person name="Zou Y."/>
            <person name="Xue W."/>
            <person name="Luo G."/>
        </authorList>
    </citation>
    <scope>NUCLEOTIDE SEQUENCE [LARGE SCALE GENOMIC DNA]</scope>
    <source>
        <strain evidence="2 3">AF21-53</strain>
    </source>
</reference>
<name>A0A412JT79_BACUN</name>
<accession>A0A412JT79</accession>
<organism evidence="2 3">
    <name type="scientific">Bacteroides uniformis</name>
    <dbReference type="NCBI Taxonomy" id="820"/>
    <lineage>
        <taxon>Bacteria</taxon>
        <taxon>Pseudomonadati</taxon>
        <taxon>Bacteroidota</taxon>
        <taxon>Bacteroidia</taxon>
        <taxon>Bacteroidales</taxon>
        <taxon>Bacteroidaceae</taxon>
        <taxon>Bacteroides</taxon>
    </lineage>
</organism>
<dbReference type="InterPro" id="IPR041657">
    <property type="entry name" value="HTH_17"/>
</dbReference>
<dbReference type="EMBL" id="QRVP01000005">
    <property type="protein sequence ID" value="RGS55502.1"/>
    <property type="molecule type" value="Genomic_DNA"/>
</dbReference>
<evidence type="ECO:0000313" key="2">
    <source>
        <dbReference type="EMBL" id="RGS55502.1"/>
    </source>
</evidence>
<gene>
    <name evidence="2" type="ORF">DWX87_07830</name>
</gene>
<dbReference type="AlphaFoldDB" id="A0A412JT79"/>
<protein>
    <submittedName>
        <fullName evidence="2">Helix-turn-helix domain-containing protein</fullName>
    </submittedName>
</protein>
<dbReference type="InterPro" id="IPR010093">
    <property type="entry name" value="SinI_DNA-bd"/>
</dbReference>
<comment type="caution">
    <text evidence="2">The sequence shown here is derived from an EMBL/GenBank/DDBJ whole genome shotgun (WGS) entry which is preliminary data.</text>
</comment>
<dbReference type="GO" id="GO:0003677">
    <property type="term" value="F:DNA binding"/>
    <property type="evidence" value="ECO:0007669"/>
    <property type="project" value="InterPro"/>
</dbReference>
<sequence>MPAAKFEIKRKCPICGEEFLAKTIESWYCSPRCSKIAWKRRKDEEKRNLRLDEVVKSIPKDQDYIKVSEAYALFGISRDTLYRLIRKETISHINLGTNQIRVSKAELMKLYPLRKKALTKPKPIAKLYSLEPKDCYTIGEITEKFLVNESTVYLHIRKYSIPTRQIGNFVYVPKKEIDNLYKGMKR</sequence>
<feature type="domain" description="Helix-turn-helix" evidence="1">
    <location>
        <begin position="65"/>
        <end position="109"/>
    </location>
</feature>
<dbReference type="Proteomes" id="UP000285283">
    <property type="component" value="Unassembled WGS sequence"/>
</dbReference>